<protein>
    <submittedName>
        <fullName evidence="3">Unnamed protein product</fullName>
    </submittedName>
</protein>
<feature type="compositionally biased region" description="Polar residues" evidence="2">
    <location>
        <begin position="982"/>
        <end position="993"/>
    </location>
</feature>
<dbReference type="SMART" id="SM01411">
    <property type="entry name" value="Ephrin_rec_like"/>
    <property type="match status" value="8"/>
</dbReference>
<evidence type="ECO:0000313" key="4">
    <source>
        <dbReference type="Proteomes" id="UP001165121"/>
    </source>
</evidence>
<evidence type="ECO:0000256" key="2">
    <source>
        <dbReference type="SAM" id="MobiDB-lite"/>
    </source>
</evidence>
<feature type="region of interest" description="Disordered" evidence="2">
    <location>
        <begin position="1"/>
        <end position="21"/>
    </location>
</feature>
<evidence type="ECO:0000256" key="1">
    <source>
        <dbReference type="SAM" id="Coils"/>
    </source>
</evidence>
<reference evidence="3" key="1">
    <citation type="submission" date="2023-04" db="EMBL/GenBank/DDBJ databases">
        <title>Phytophthora fragariaefolia NBRC 109709.</title>
        <authorList>
            <person name="Ichikawa N."/>
            <person name="Sato H."/>
            <person name="Tonouchi N."/>
        </authorList>
    </citation>
    <scope>NUCLEOTIDE SEQUENCE</scope>
    <source>
        <strain evidence="3">NBRC 109709</strain>
    </source>
</reference>
<gene>
    <name evidence="3" type="ORF">Pfra01_002037100</name>
</gene>
<accession>A0A9W6Y250</accession>
<dbReference type="OrthoDB" id="439917at2759"/>
<dbReference type="PANTHER" id="PTHR47236">
    <property type="entry name" value="GENE, 32742-RELATED-RELATED"/>
    <property type="match status" value="1"/>
</dbReference>
<sequence>MSRHDAVSTRCPAGTYGSSSRLSTPQCSGKCPVGHYCPKASARPAPCSAGTYGASEGLSDASCSGVCPVGYACPEGTGSATTWPCEQGTFCPAGSAKPRTPRRGTHVVDVRATEEVACPVGSFCSPDEAPGSSRLCPGGTFGNVTGLGSAACSGPCLAGYYCPRGSTSATQLTCGGVDVFCPTGSAFPTQVSPGHYTVGGVVLAKGSLTTDALEAEREKDKVTRVAQRPCEPGHYCVGGERFECPAGTYGSSTGLSTPECSGPCASGYYCPVGSAVATAVACDTSTAFCPQGSAVPTRTDRGYCAISVNSTTEARWYDQRKARPGEFASRGMCYPCPAGTYSSEEMESKPLCSGNCAAGYYCPPRSTSPTQRECGSASVFCPEASGQPTDVSEGYYTSLQVRAIIPNTTQAPGCEPGRYRDYSTTTNAFMDIVTGRSPISVDYGDYSYPVARCVACPTGTFKPVTGDDLELCQPCPEFTTVSTSDHRSCTCFRLSGGDSFDAMAFALYFVKATQTCELVPKTLLSFIGDGAASKESVYTRPEQFPCEKGYFCRAGVRSPCPAGYFGDSSLETRPTCAGVCSPGFYCPFASQNNTARVCGDANVFCPSGSAVPTPVWSGYYSVRLLPFQDSTNGRFENSSVKMLDDQVRSTEVVRDDQRICEPGSFCVDGKKYLCPAGYYGDKSGETSPLCAGFCTRGYYCPKGSASPTQRECGADRFVCPTGSPEPQLIRVGYYSVGVTNTTRFFQRPCEPGYFCVNGIKYQCPAGTYGETSGLSTAACSGKCAPGYYCPSYPNPPSISRTQNECGNSSVYCPEGTGNEPKFVLSGYYSILTSGLAGDGRNATQNGMKKCPKGFYCRQGIRIRCPEGTYGDMEGLSAVSCSGWCPAGYSCPFATTDYRLNPCLPGTYATKGAAVFGEDPAIVRAEDEDQADNNVDPGPVAADDYDDGEEEYEDDHEDVEPVDQEEEEAAVASPTPQEEDSVKSTPSATKQQRSIKPARTFIRNSAVFFRDEDTLREMRQELRQEKKTLTNQLHTLMMQLAEKEQVSAAIKSELQQLKTSAALANVMRQVPRSASLSGSSSGSINGLGKPKTAAQWGERVLDQKLENQCLAEDLLVLKTAVQDKQLSLGRKQKRRDEMSAKLARVPRRHLCTLVDVQVEIARLLEEKRALESQSSRCSSRVEKESTSSKNDTATKTALQSELMSLQITAQRYKEELRQWELRIDCEKARSAPLENRLASLRQELVQYENSQVLLRSVFLRLGPGSRDGCVALGAALTAFQTLAPLDQPAVSYEEMTAKLQESNILSLGGVSEQRISFTQFLQAFEYLFKL</sequence>
<dbReference type="EMBL" id="BSXT01002779">
    <property type="protein sequence ID" value="GMF50831.1"/>
    <property type="molecule type" value="Genomic_DNA"/>
</dbReference>
<proteinExistence type="predicted"/>
<dbReference type="PANTHER" id="PTHR47236:SF4">
    <property type="entry name" value="GENE 9195-RELATED"/>
    <property type="match status" value="1"/>
</dbReference>
<feature type="coiled-coil region" evidence="1">
    <location>
        <begin position="1011"/>
        <end position="1059"/>
    </location>
</feature>
<evidence type="ECO:0000313" key="3">
    <source>
        <dbReference type="EMBL" id="GMF50831.1"/>
    </source>
</evidence>
<organism evidence="3 4">
    <name type="scientific">Phytophthora fragariaefolia</name>
    <dbReference type="NCBI Taxonomy" id="1490495"/>
    <lineage>
        <taxon>Eukaryota</taxon>
        <taxon>Sar</taxon>
        <taxon>Stramenopiles</taxon>
        <taxon>Oomycota</taxon>
        <taxon>Peronosporomycetes</taxon>
        <taxon>Peronosporales</taxon>
        <taxon>Peronosporaceae</taxon>
        <taxon>Phytophthora</taxon>
    </lineage>
</organism>
<comment type="caution">
    <text evidence="3">The sequence shown here is derived from an EMBL/GenBank/DDBJ whole genome shotgun (WGS) entry which is preliminary data.</text>
</comment>
<dbReference type="Gene3D" id="2.10.50.10">
    <property type="entry name" value="Tumor Necrosis Factor Receptor, subunit A, domain 2"/>
    <property type="match status" value="1"/>
</dbReference>
<feature type="region of interest" description="Disordered" evidence="2">
    <location>
        <begin position="926"/>
        <end position="995"/>
    </location>
</feature>
<feature type="region of interest" description="Disordered" evidence="2">
    <location>
        <begin position="1174"/>
        <end position="1194"/>
    </location>
</feature>
<dbReference type="Proteomes" id="UP001165121">
    <property type="component" value="Unassembled WGS sequence"/>
</dbReference>
<keyword evidence="1" id="KW-0175">Coiled coil</keyword>
<keyword evidence="4" id="KW-1185">Reference proteome</keyword>
<name>A0A9W6Y250_9STRA</name>
<feature type="compositionally biased region" description="Acidic residues" evidence="2">
    <location>
        <begin position="942"/>
        <end position="968"/>
    </location>
</feature>